<feature type="domain" description="Luciferase-like" evidence="3">
    <location>
        <begin position="38"/>
        <end position="346"/>
    </location>
</feature>
<dbReference type="AlphaFoldDB" id="A0A0B6RS71"/>
<dbReference type="Gene3D" id="3.20.20.30">
    <property type="entry name" value="Luciferase-like domain"/>
    <property type="match status" value="1"/>
</dbReference>
<dbReference type="GO" id="GO:0005829">
    <property type="term" value="C:cytosol"/>
    <property type="evidence" value="ECO:0007669"/>
    <property type="project" value="TreeGrafter"/>
</dbReference>
<proteinExistence type="predicted"/>
<accession>A0A0B6RS71</accession>
<organism evidence="4 5">
    <name type="scientific">Burkholderia plantarii</name>
    <dbReference type="NCBI Taxonomy" id="41899"/>
    <lineage>
        <taxon>Bacteria</taxon>
        <taxon>Pseudomonadati</taxon>
        <taxon>Pseudomonadota</taxon>
        <taxon>Betaproteobacteria</taxon>
        <taxon>Burkholderiales</taxon>
        <taxon>Burkholderiaceae</taxon>
        <taxon>Burkholderia</taxon>
    </lineage>
</organism>
<dbReference type="PANTHER" id="PTHR30137:SF8">
    <property type="entry name" value="BLR5498 PROTEIN"/>
    <property type="match status" value="1"/>
</dbReference>
<keyword evidence="2 4" id="KW-0503">Monooxygenase</keyword>
<dbReference type="InterPro" id="IPR011251">
    <property type="entry name" value="Luciferase-like_dom"/>
</dbReference>
<evidence type="ECO:0000256" key="2">
    <source>
        <dbReference type="ARBA" id="ARBA00023033"/>
    </source>
</evidence>
<dbReference type="Proteomes" id="UP000031838">
    <property type="component" value="Chromosome 2"/>
</dbReference>
<dbReference type="GO" id="GO:0016705">
    <property type="term" value="F:oxidoreductase activity, acting on paired donors, with incorporation or reduction of molecular oxygen"/>
    <property type="evidence" value="ECO:0007669"/>
    <property type="project" value="InterPro"/>
</dbReference>
<dbReference type="InterPro" id="IPR024011">
    <property type="entry name" value="Biosynth_lucif-like_mOase_dom"/>
</dbReference>
<evidence type="ECO:0000313" key="5">
    <source>
        <dbReference type="Proteomes" id="UP000031838"/>
    </source>
</evidence>
<dbReference type="Pfam" id="PF00296">
    <property type="entry name" value="Bac_luciferase"/>
    <property type="match status" value="1"/>
</dbReference>
<evidence type="ECO:0000259" key="3">
    <source>
        <dbReference type="Pfam" id="PF00296"/>
    </source>
</evidence>
<dbReference type="SUPFAM" id="SSF51679">
    <property type="entry name" value="Bacterial luciferase-like"/>
    <property type="match status" value="1"/>
</dbReference>
<gene>
    <name evidence="4" type="ORF">BGL_2c01010</name>
</gene>
<name>A0A0B6RS71_BURPL</name>
<reference evidence="4 5" key="2">
    <citation type="journal article" date="2016" name="Appl. Microbiol. Biotechnol.">
        <title>Mutations improving production and secretion of extracellular lipase by Burkholderia glumae PG1.</title>
        <authorList>
            <person name="Knapp A."/>
            <person name="Voget S."/>
            <person name="Gao R."/>
            <person name="Zaburannyi N."/>
            <person name="Krysciak D."/>
            <person name="Breuer M."/>
            <person name="Hauer B."/>
            <person name="Streit W.R."/>
            <person name="Muller R."/>
            <person name="Daniel R."/>
            <person name="Jaeger K.E."/>
        </authorList>
    </citation>
    <scope>NUCLEOTIDE SEQUENCE [LARGE SCALE GENOMIC DNA]</scope>
    <source>
        <strain evidence="4 5">PG1</strain>
    </source>
</reference>
<keyword evidence="1" id="KW-0560">Oxidoreductase</keyword>
<evidence type="ECO:0000313" key="4">
    <source>
        <dbReference type="EMBL" id="AJK48197.1"/>
    </source>
</evidence>
<protein>
    <submittedName>
        <fullName evidence="4">Putative luciferase-like monooxygenase</fullName>
    </submittedName>
</protein>
<dbReference type="PANTHER" id="PTHR30137">
    <property type="entry name" value="LUCIFERASE-LIKE MONOOXYGENASE"/>
    <property type="match status" value="1"/>
</dbReference>
<dbReference type="HOGENOM" id="CLU_027853_3_5_4"/>
<dbReference type="EMBL" id="CP002581">
    <property type="protein sequence ID" value="AJK48197.1"/>
    <property type="molecule type" value="Genomic_DNA"/>
</dbReference>
<dbReference type="OrthoDB" id="7055978at2"/>
<dbReference type="InterPro" id="IPR036661">
    <property type="entry name" value="Luciferase-like_sf"/>
</dbReference>
<dbReference type="RefSeq" id="WP_052498375.1">
    <property type="nucleotide sequence ID" value="NZ_CP002581.1"/>
</dbReference>
<dbReference type="NCBIfam" id="TIGR04020">
    <property type="entry name" value="seco_metab_LLM"/>
    <property type="match status" value="1"/>
</dbReference>
<sequence>MTNLHERINQLSDAQKAALQARLEQKRTIRPAARPLDFGLLFFSSDGSGRTAGKYDLLMDAARLADAEGFSAIWTPERHFQTFGGLYPNPAVLAAALAMVTRRIQLRAGSVVVPLHDPVRVAEEWAIVDNLSGGRVALSFASGWHRDDFAFRPDAFETRRETLEPAIDTIRRLWAGESLTLAGVGGKPTEIRTFPRPVQPAFSFWLTGASRETWSRAARLGANVLCLMGPSLADLREKIALYREERLAAGLDPAGGKITVTLHTFIDDDLAAVKRQVRAPLTDYLEDYVRQFRSLMPAEEVARLEGAKESILDFAFERYFNFSSLLGDRTKCIEMLNRLTEAGVDEVACLVDFGLPADTVMAGLRKLAALRREFADAQAQASSSAAAPVA</sequence>
<dbReference type="InterPro" id="IPR050766">
    <property type="entry name" value="Bact_Lucif_Oxidored"/>
</dbReference>
<dbReference type="GO" id="GO:0004497">
    <property type="term" value="F:monooxygenase activity"/>
    <property type="evidence" value="ECO:0007669"/>
    <property type="project" value="UniProtKB-KW"/>
</dbReference>
<keyword evidence="5" id="KW-1185">Reference proteome</keyword>
<dbReference type="KEGG" id="bgp:BGL_2c01010"/>
<evidence type="ECO:0000256" key="1">
    <source>
        <dbReference type="ARBA" id="ARBA00023002"/>
    </source>
</evidence>
<reference evidence="5" key="1">
    <citation type="submission" date="2011-03" db="EMBL/GenBank/DDBJ databases">
        <authorList>
            <person name="Voget S."/>
            <person name="Streit W.R."/>
            <person name="Jaeger K.E."/>
            <person name="Daniel R."/>
        </authorList>
    </citation>
    <scope>NUCLEOTIDE SEQUENCE [LARGE SCALE GENOMIC DNA]</scope>
    <source>
        <strain evidence="5">PG1</strain>
    </source>
</reference>